<evidence type="ECO:0000313" key="5">
    <source>
        <dbReference type="Proteomes" id="UP001597502"/>
    </source>
</evidence>
<feature type="chain" id="PRO_5046715927" description="DUF4352 domain-containing protein" evidence="3">
    <location>
        <begin position="20"/>
        <end position="220"/>
    </location>
</feature>
<evidence type="ECO:0000256" key="2">
    <source>
        <dbReference type="SAM" id="MobiDB-lite"/>
    </source>
</evidence>
<keyword evidence="5" id="KW-1185">Reference proteome</keyword>
<feature type="compositionally biased region" description="Polar residues" evidence="2">
    <location>
        <begin position="67"/>
        <end position="80"/>
    </location>
</feature>
<dbReference type="Proteomes" id="UP001597502">
    <property type="component" value="Unassembled WGS sequence"/>
</dbReference>
<organism evidence="4 5">
    <name type="scientific">Lentibacillus juripiscarius</name>
    <dbReference type="NCBI Taxonomy" id="257446"/>
    <lineage>
        <taxon>Bacteria</taxon>
        <taxon>Bacillati</taxon>
        <taxon>Bacillota</taxon>
        <taxon>Bacilli</taxon>
        <taxon>Bacillales</taxon>
        <taxon>Bacillaceae</taxon>
        <taxon>Lentibacillus</taxon>
    </lineage>
</organism>
<feature type="compositionally biased region" description="Acidic residues" evidence="2">
    <location>
        <begin position="33"/>
        <end position="51"/>
    </location>
</feature>
<evidence type="ECO:0008006" key="6">
    <source>
        <dbReference type="Google" id="ProtNLM"/>
    </source>
</evidence>
<dbReference type="PROSITE" id="PS51257">
    <property type="entry name" value="PROKAR_LIPOPROTEIN"/>
    <property type="match status" value="1"/>
</dbReference>
<dbReference type="EMBL" id="JBHUNA010000007">
    <property type="protein sequence ID" value="MFD2760189.1"/>
    <property type="molecule type" value="Genomic_DNA"/>
</dbReference>
<proteinExistence type="predicted"/>
<feature type="region of interest" description="Disordered" evidence="2">
    <location>
        <begin position="20"/>
        <end position="86"/>
    </location>
</feature>
<protein>
    <recommendedName>
        <fullName evidence="6">DUF4352 domain-containing protein</fullName>
    </recommendedName>
</protein>
<dbReference type="InterPro" id="IPR029050">
    <property type="entry name" value="Immunoprotect_excell_Ig-like"/>
</dbReference>
<evidence type="ECO:0000256" key="1">
    <source>
        <dbReference type="ARBA" id="ARBA00022729"/>
    </source>
</evidence>
<accession>A0ABW5V6K3</accession>
<feature type="signal peptide" evidence="3">
    <location>
        <begin position="1"/>
        <end position="19"/>
    </location>
</feature>
<evidence type="ECO:0000256" key="3">
    <source>
        <dbReference type="SAM" id="SignalP"/>
    </source>
</evidence>
<dbReference type="RefSeq" id="WP_382391426.1">
    <property type="nucleotide sequence ID" value="NZ_JBHUNA010000007.1"/>
</dbReference>
<dbReference type="Gene3D" id="2.60.40.1240">
    <property type="match status" value="1"/>
</dbReference>
<reference evidence="5" key="1">
    <citation type="journal article" date="2019" name="Int. J. Syst. Evol. Microbiol.">
        <title>The Global Catalogue of Microorganisms (GCM) 10K type strain sequencing project: providing services to taxonomists for standard genome sequencing and annotation.</title>
        <authorList>
            <consortium name="The Broad Institute Genomics Platform"/>
            <consortium name="The Broad Institute Genome Sequencing Center for Infectious Disease"/>
            <person name="Wu L."/>
            <person name="Ma J."/>
        </authorList>
    </citation>
    <scope>NUCLEOTIDE SEQUENCE [LARGE SCALE GENOMIC DNA]</scope>
    <source>
        <strain evidence="5">TISTR 1535</strain>
    </source>
</reference>
<gene>
    <name evidence="4" type="ORF">ACFSUO_04275</name>
</gene>
<sequence>MRKFSVLLLSAILFLSACGQGSSNNDAAKESDDQGTEQQNEEDSNTADDGETMTQEENKETEAQVGDTVTSDNGEQTLVSRTDDVGTFESGPINLTIEKVNGVSANLKGDLAEIMETDQLEYIQVDMNVENTSEETVSFYASQATMTTNTGEQLEPDMLMSEHIDGEFIGQVNKSGTSFYILENSKAENVESIRLIFSAASNDNFEDIGEEIDIEVDLKK</sequence>
<comment type="caution">
    <text evidence="4">The sequence shown here is derived from an EMBL/GenBank/DDBJ whole genome shotgun (WGS) entry which is preliminary data.</text>
</comment>
<keyword evidence="1 3" id="KW-0732">Signal</keyword>
<name>A0ABW5V6K3_9BACI</name>
<evidence type="ECO:0000313" key="4">
    <source>
        <dbReference type="EMBL" id="MFD2760189.1"/>
    </source>
</evidence>